<dbReference type="Proteomes" id="UP000559653">
    <property type="component" value="Unassembled WGS sequence"/>
</dbReference>
<dbReference type="EMBL" id="JACEMZ010000011">
    <property type="protein sequence ID" value="MBA4452152.1"/>
    <property type="molecule type" value="Genomic_DNA"/>
</dbReference>
<keyword evidence="1" id="KW-0646">Protease inhibitor</keyword>
<sequence>MTSMDNAGIGIAIAVVAIALGFTAISGTNSSEITPIVEKTTTTIKETGKEIQESSSVILEKVKETTKQVAEETQEIGETTKEVATSKLPARLVSIPAGTNIPGCEEVNLCYDPPSLIIFTGGEIIWRNDDSSSHTVTSGNIIEGPDGIFDSGLIKAGETFSFKFEELGKYDYFCMIHPWANASITVS</sequence>
<gene>
    <name evidence="1" type="ORF">H2B03_03110</name>
</gene>
<accession>A0AC60VXJ9</accession>
<evidence type="ECO:0000313" key="1">
    <source>
        <dbReference type="EMBL" id="MBA4452152.1"/>
    </source>
</evidence>
<reference evidence="1 2" key="1">
    <citation type="journal article" date="2020" name="Appl. Environ. Microbiol.">
        <title>Genomic Characteristics of a Novel Species of Ammonia-Oxidizing Archaea from the Jiulong River Estuary.</title>
        <authorList>
            <person name="Zou D."/>
            <person name="Wan R."/>
            <person name="Han L."/>
            <person name="Xu M.N."/>
            <person name="Liu Y."/>
            <person name="Liu H."/>
            <person name="Kao S.J."/>
            <person name="Li M."/>
        </authorList>
    </citation>
    <scope>NUCLEOTIDE SEQUENCE [LARGE SCALE GENOMIC DNA]</scope>
    <source>
        <strain evidence="1">W1bin1</strain>
    </source>
</reference>
<name>A0AC60VXJ9_9ARCH</name>
<organism evidence="1 2">
    <name type="scientific">Candidatus Nitrosomaritimum aestuariumsis</name>
    <dbReference type="NCBI Taxonomy" id="3342354"/>
    <lineage>
        <taxon>Archaea</taxon>
        <taxon>Nitrososphaerota</taxon>
        <taxon>Nitrososphaeria</taxon>
        <taxon>Nitrosopumilales</taxon>
        <taxon>Nitrosopumilaceae</taxon>
        <taxon>Candidatus Nitrosomaritimum</taxon>
    </lineage>
</organism>
<proteinExistence type="predicted"/>
<evidence type="ECO:0000313" key="2">
    <source>
        <dbReference type="Proteomes" id="UP000559653"/>
    </source>
</evidence>
<comment type="caution">
    <text evidence="1">The sequence shown here is derived from an EMBL/GenBank/DDBJ whole genome shotgun (WGS) entry which is preliminary data.</text>
</comment>
<protein>
    <submittedName>
        <fullName evidence="1">Protease inhibitor Kazal-type</fullName>
    </submittedName>
</protein>